<dbReference type="CDD" id="cd02649">
    <property type="entry name" value="nuc_hydro_CeIAG"/>
    <property type="match status" value="1"/>
</dbReference>
<dbReference type="Proteomes" id="UP001335648">
    <property type="component" value="Unassembled WGS sequence"/>
</dbReference>
<comment type="similarity">
    <text evidence="1">Belongs to the IUNH family.</text>
</comment>
<reference evidence="3 4" key="1">
    <citation type="journal article" date="2023" name="Mol. Biol. Evol.">
        <title>Genomics of Secondarily Temperate Adaptation in the Only Non-Antarctic Icefish.</title>
        <authorList>
            <person name="Rivera-Colon A.G."/>
            <person name="Rayamajhi N."/>
            <person name="Minhas B.F."/>
            <person name="Madrigal G."/>
            <person name="Bilyk K.T."/>
            <person name="Yoon V."/>
            <person name="Hune M."/>
            <person name="Gregory S."/>
            <person name="Cheng C.H.C."/>
            <person name="Catchen J.M."/>
        </authorList>
    </citation>
    <scope>NUCLEOTIDE SEQUENCE [LARGE SCALE GENOMIC DNA]</scope>
    <source>
        <strain evidence="3">JC2023a</strain>
    </source>
</reference>
<feature type="domain" description="Inosine/uridine-preferring nucleoside hydrolase" evidence="2">
    <location>
        <begin position="5"/>
        <end position="311"/>
    </location>
</feature>
<evidence type="ECO:0000313" key="3">
    <source>
        <dbReference type="EMBL" id="KAK5874952.1"/>
    </source>
</evidence>
<dbReference type="PANTHER" id="PTHR46190:SF1">
    <property type="entry name" value="SI:CH211-201H21.5"/>
    <property type="match status" value="1"/>
</dbReference>
<evidence type="ECO:0000256" key="1">
    <source>
        <dbReference type="ARBA" id="ARBA00009176"/>
    </source>
</evidence>
<dbReference type="AlphaFoldDB" id="A0AAN7YJG3"/>
<evidence type="ECO:0000259" key="2">
    <source>
        <dbReference type="Pfam" id="PF01156"/>
    </source>
</evidence>
<dbReference type="GO" id="GO:0016799">
    <property type="term" value="F:hydrolase activity, hydrolyzing N-glycosyl compounds"/>
    <property type="evidence" value="ECO:0007669"/>
    <property type="project" value="InterPro"/>
</dbReference>
<dbReference type="InterPro" id="IPR001910">
    <property type="entry name" value="Inosine/uridine_hydrolase_dom"/>
</dbReference>
<proteinExistence type="inferred from homology"/>
<dbReference type="SUPFAM" id="SSF53590">
    <property type="entry name" value="Nucleoside hydrolase"/>
    <property type="match status" value="1"/>
</dbReference>
<dbReference type="Gene3D" id="3.90.245.10">
    <property type="entry name" value="Ribonucleoside hydrolase-like"/>
    <property type="match status" value="1"/>
</dbReference>
<name>A0AAN7YJG3_9TELE</name>
<gene>
    <name evidence="3" type="ORF">CesoFtcFv8_027491</name>
</gene>
<evidence type="ECO:0000313" key="4">
    <source>
        <dbReference type="Proteomes" id="UP001335648"/>
    </source>
</evidence>
<dbReference type="InterPro" id="IPR052775">
    <property type="entry name" value="IUN_hydrolase"/>
</dbReference>
<dbReference type="InterPro" id="IPR036452">
    <property type="entry name" value="Ribo_hydro-like"/>
</dbReference>
<sequence>MKKKLILDVDTGVDDAHAIMMALAAPDVEVLGITCCHGNTPLDNVLKNTLRVLQAAGRLDIPVYAGCEKPLLARKQHAGDYHGKDGLGDVPDPNAPGLEMLHKKNAVKAMIKMINENPGEVTLVATAPLTNLAVAVQLNPKIPKKLKALYIMGGNTESRGNTTTCGEFNFVADPEAAYIVLERYTCPTYIATWEFSCRNSLPWSFCDTWLAQDTDKARFMEEIYAYTRKMVQTERYQKELVSGPGFNTCDCYAMAAAIDDTLLTESEEVAVTVELDGTHTRGMMVLDYMGLLKKKHKVFIMKKVDQEKFKQLLMNSLK</sequence>
<keyword evidence="4" id="KW-1185">Reference proteome</keyword>
<organism evidence="3 4">
    <name type="scientific">Champsocephalus esox</name>
    <name type="common">pike icefish</name>
    <dbReference type="NCBI Taxonomy" id="159716"/>
    <lineage>
        <taxon>Eukaryota</taxon>
        <taxon>Metazoa</taxon>
        <taxon>Chordata</taxon>
        <taxon>Craniata</taxon>
        <taxon>Vertebrata</taxon>
        <taxon>Euteleostomi</taxon>
        <taxon>Actinopterygii</taxon>
        <taxon>Neopterygii</taxon>
        <taxon>Teleostei</taxon>
        <taxon>Neoteleostei</taxon>
        <taxon>Acanthomorphata</taxon>
        <taxon>Eupercaria</taxon>
        <taxon>Perciformes</taxon>
        <taxon>Notothenioidei</taxon>
        <taxon>Channichthyidae</taxon>
        <taxon>Champsocephalus</taxon>
    </lineage>
</organism>
<comment type="caution">
    <text evidence="3">The sequence shown here is derived from an EMBL/GenBank/DDBJ whole genome shotgun (WGS) entry which is preliminary data.</text>
</comment>
<protein>
    <recommendedName>
        <fullName evidence="2">Inosine/uridine-preferring nucleoside hydrolase domain-containing protein</fullName>
    </recommendedName>
</protein>
<accession>A0AAN7YJG3</accession>
<dbReference type="EMBL" id="JAULUE010002069">
    <property type="protein sequence ID" value="KAK5874952.1"/>
    <property type="molecule type" value="Genomic_DNA"/>
</dbReference>
<dbReference type="Pfam" id="PF01156">
    <property type="entry name" value="IU_nuc_hydro"/>
    <property type="match status" value="1"/>
</dbReference>
<dbReference type="PANTHER" id="PTHR46190">
    <property type="entry name" value="SI:CH211-201H21.5-RELATED"/>
    <property type="match status" value="1"/>
</dbReference>